<protein>
    <recommendedName>
        <fullName evidence="2">Putative agmatine deiminase</fullName>
        <ecNumber evidence="2">3.5.3.12</ecNumber>
    </recommendedName>
    <alternativeName>
        <fullName evidence="2">Agmatine iminohydrolase</fullName>
    </alternativeName>
</protein>
<keyword evidence="1 2" id="KW-0378">Hydrolase</keyword>
<dbReference type="AlphaFoldDB" id="A0A1M6HBL7"/>
<dbReference type="NCBIfam" id="NF010070">
    <property type="entry name" value="PRK13551.1"/>
    <property type="match status" value="1"/>
</dbReference>
<dbReference type="EC" id="3.5.3.12" evidence="2"/>
<evidence type="ECO:0000313" key="4">
    <source>
        <dbReference type="Proteomes" id="UP000184185"/>
    </source>
</evidence>
<dbReference type="SUPFAM" id="SSF55909">
    <property type="entry name" value="Pentein"/>
    <property type="match status" value="1"/>
</dbReference>
<dbReference type="InterPro" id="IPR007466">
    <property type="entry name" value="Peptidyl-Arg-deiminase_porph"/>
</dbReference>
<evidence type="ECO:0000313" key="3">
    <source>
        <dbReference type="EMBL" id="SHJ19514.1"/>
    </source>
</evidence>
<evidence type="ECO:0000256" key="2">
    <source>
        <dbReference type="HAMAP-Rule" id="MF_01841"/>
    </source>
</evidence>
<dbReference type="PANTHER" id="PTHR31377">
    <property type="entry name" value="AGMATINE DEIMINASE-RELATED"/>
    <property type="match status" value="1"/>
</dbReference>
<dbReference type="OrthoDB" id="9808013at2"/>
<dbReference type="InterPro" id="IPR017754">
    <property type="entry name" value="Agmatine_deiminase"/>
</dbReference>
<dbReference type="Pfam" id="PF04371">
    <property type="entry name" value="PAD_porph"/>
    <property type="match status" value="1"/>
</dbReference>
<proteinExistence type="inferred from homology"/>
<dbReference type="NCBIfam" id="TIGR03380">
    <property type="entry name" value="agmatine_aguA"/>
    <property type="match status" value="1"/>
</dbReference>
<dbReference type="PANTHER" id="PTHR31377:SF0">
    <property type="entry name" value="AGMATINE DEIMINASE-RELATED"/>
    <property type="match status" value="1"/>
</dbReference>
<dbReference type="HAMAP" id="MF_01841">
    <property type="entry name" value="Agmatine_deimin"/>
    <property type="match status" value="1"/>
</dbReference>
<reference evidence="3 4" key="1">
    <citation type="submission" date="2016-11" db="EMBL/GenBank/DDBJ databases">
        <authorList>
            <person name="Jaros S."/>
            <person name="Januszkiewicz K."/>
            <person name="Wedrychowicz H."/>
        </authorList>
    </citation>
    <scope>NUCLEOTIDE SEQUENCE [LARGE SCALE GENOMIC DNA]</scope>
    <source>
        <strain evidence="3 4">DSM 14809</strain>
    </source>
</reference>
<evidence type="ECO:0000256" key="1">
    <source>
        <dbReference type="ARBA" id="ARBA00022801"/>
    </source>
</evidence>
<accession>A0A1M6HBL7</accession>
<name>A0A1M6HBL7_PSEXY</name>
<dbReference type="GO" id="GO:0004668">
    <property type="term" value="F:protein-arginine deiminase activity"/>
    <property type="evidence" value="ECO:0007669"/>
    <property type="project" value="InterPro"/>
</dbReference>
<dbReference type="Proteomes" id="UP000184185">
    <property type="component" value="Unassembled WGS sequence"/>
</dbReference>
<organism evidence="3 4">
    <name type="scientific">Pseudobutyrivibrio xylanivorans DSM 14809</name>
    <dbReference type="NCBI Taxonomy" id="1123012"/>
    <lineage>
        <taxon>Bacteria</taxon>
        <taxon>Bacillati</taxon>
        <taxon>Bacillota</taxon>
        <taxon>Clostridia</taxon>
        <taxon>Lachnospirales</taxon>
        <taxon>Lachnospiraceae</taxon>
        <taxon>Pseudobutyrivibrio</taxon>
    </lineage>
</organism>
<dbReference type="Gene3D" id="3.75.10.10">
    <property type="entry name" value="L-arginine/glycine Amidinotransferase, Chain A"/>
    <property type="match status" value="1"/>
</dbReference>
<comment type="catalytic activity">
    <reaction evidence="2">
        <text>agmatine + H2O = N-carbamoylputrescine + NH4(+)</text>
        <dbReference type="Rhea" id="RHEA:18037"/>
        <dbReference type="ChEBI" id="CHEBI:15377"/>
        <dbReference type="ChEBI" id="CHEBI:28938"/>
        <dbReference type="ChEBI" id="CHEBI:58145"/>
        <dbReference type="ChEBI" id="CHEBI:58318"/>
        <dbReference type="EC" id="3.5.3.12"/>
    </reaction>
</comment>
<gene>
    <name evidence="2" type="primary">aguA</name>
    <name evidence="3" type="ORF">SAMN02745725_01984</name>
</gene>
<dbReference type="STRING" id="185007.SAMN02910350_01556"/>
<keyword evidence="4" id="KW-1185">Reference proteome</keyword>
<dbReference type="RefSeq" id="WP_072917064.1">
    <property type="nucleotide sequence ID" value="NZ_FQYQ01000012.1"/>
</dbReference>
<comment type="similarity">
    <text evidence="2">Belongs to the agmatine deiminase family.</text>
</comment>
<dbReference type="GO" id="GO:0047632">
    <property type="term" value="F:agmatine deiminase activity"/>
    <property type="evidence" value="ECO:0007669"/>
    <property type="project" value="UniProtKB-UniRule"/>
</dbReference>
<sequence length="363" mass="40578">MISTPKADKFYMPAEYASHRGCVMIWPVRPGSWPYGGMQAKAVFSQIAIAIADSEEVWMLADEEHIHEVEETFEKWPNIHPLQIDTNDAWARDVGPTCVVNGTEVRGIDWEFNAWGGDYDGLYAHWEKDDVAASQICKALGMKCYDAHPFVLEGGSIHSDGEGTVIVTEACLLSKGRNPQMSKEQIENQLKDYLGAEKIIWLPSGIYNDETNEHVDNVCAFTGPATVVLAWTDDENDPQYEMSKACLDVLEKETDAKGRSFAVHKLPIPKNPVCITEEELQGYEFEEGEDVREVGERLAASYVNFYISNGGIILPQFNDENDKVAVEILGKLFPERKIYPVYARAIIVGGGNIHCITQQIPEV</sequence>
<feature type="active site" description="Amidino-cysteine intermediate" evidence="2">
    <location>
        <position position="355"/>
    </location>
</feature>
<dbReference type="GO" id="GO:0009446">
    <property type="term" value="P:putrescine biosynthetic process"/>
    <property type="evidence" value="ECO:0007669"/>
    <property type="project" value="InterPro"/>
</dbReference>
<dbReference type="EMBL" id="FQYQ01000012">
    <property type="protein sequence ID" value="SHJ19514.1"/>
    <property type="molecule type" value="Genomic_DNA"/>
</dbReference>